<dbReference type="EMBL" id="CP092365">
    <property type="protein sequence ID" value="ULN53069.1"/>
    <property type="molecule type" value="Genomic_DNA"/>
</dbReference>
<sequence length="289" mass="29786">MGRVPAVVSHGVGSLVAAALYVVFVLPRRWELTGSLPPTAGTVLRVLTGLVIVAAAVPVALNLARVRGPEYGLPRLALRLRVGAIVAHVLAGVLIIAAAISEIWLSLDDVGPWIFGVYGAAAAIAVLGIAAFYLAFVAELPPPPEKPLAPKTKRRWFGRGKAAAVDTTATPEDTESAGTDGDDADLAKSTEDTESAKSTADTAETADPDDTAVVAVTEDAPDDTDDAQTAAADTATPSEVDTEGQTPAPTEPAPAGGLRNRRPSGKSARRRRRTRGGRAAEADTDTTEG</sequence>
<feature type="compositionally biased region" description="Basic residues" evidence="1">
    <location>
        <begin position="259"/>
        <end position="276"/>
    </location>
</feature>
<keyword evidence="2" id="KW-1133">Transmembrane helix</keyword>
<evidence type="ECO:0000313" key="4">
    <source>
        <dbReference type="Proteomes" id="UP001055200"/>
    </source>
</evidence>
<protein>
    <recommendedName>
        <fullName evidence="5">Transmembrane protein</fullName>
    </recommendedName>
</protein>
<feature type="compositionally biased region" description="Acidic residues" evidence="1">
    <location>
        <begin position="172"/>
        <end position="184"/>
    </location>
</feature>
<dbReference type="RefSeq" id="WP_240171327.1">
    <property type="nucleotide sequence ID" value="NZ_CP092365.1"/>
</dbReference>
<dbReference type="Proteomes" id="UP001055200">
    <property type="component" value="Chromosome"/>
</dbReference>
<name>A0ABY3TZD4_9MYCO</name>
<keyword evidence="2" id="KW-0812">Transmembrane</keyword>
<evidence type="ECO:0000256" key="2">
    <source>
        <dbReference type="SAM" id="Phobius"/>
    </source>
</evidence>
<feature type="region of interest" description="Disordered" evidence="1">
    <location>
        <begin position="160"/>
        <end position="289"/>
    </location>
</feature>
<evidence type="ECO:0008006" key="5">
    <source>
        <dbReference type="Google" id="ProtNLM"/>
    </source>
</evidence>
<feature type="transmembrane region" description="Helical" evidence="2">
    <location>
        <begin position="85"/>
        <end position="107"/>
    </location>
</feature>
<keyword evidence="4" id="KW-1185">Reference proteome</keyword>
<keyword evidence="2" id="KW-0472">Membrane</keyword>
<feature type="transmembrane region" description="Helical" evidence="2">
    <location>
        <begin position="7"/>
        <end position="26"/>
    </location>
</feature>
<evidence type="ECO:0000256" key="1">
    <source>
        <dbReference type="SAM" id="MobiDB-lite"/>
    </source>
</evidence>
<evidence type="ECO:0000313" key="3">
    <source>
        <dbReference type="EMBL" id="ULN53069.1"/>
    </source>
</evidence>
<dbReference type="InterPro" id="IPR058689">
    <property type="entry name" value="LUCA"/>
</dbReference>
<organism evidence="3 4">
    <name type="scientific">Mycolicibacillus parakoreensis</name>
    <dbReference type="NCBI Taxonomy" id="1069221"/>
    <lineage>
        <taxon>Bacteria</taxon>
        <taxon>Bacillati</taxon>
        <taxon>Actinomycetota</taxon>
        <taxon>Actinomycetes</taxon>
        <taxon>Mycobacteriales</taxon>
        <taxon>Mycobacteriaceae</taxon>
        <taxon>Mycolicibacillus</taxon>
    </lineage>
</organism>
<feature type="compositionally biased region" description="Low complexity" evidence="1">
    <location>
        <begin position="227"/>
        <end position="257"/>
    </location>
</feature>
<accession>A0ABY3TZD4</accession>
<dbReference type="Pfam" id="PF26307">
    <property type="entry name" value="LUCA"/>
    <property type="match status" value="1"/>
</dbReference>
<feature type="transmembrane region" description="Helical" evidence="2">
    <location>
        <begin position="46"/>
        <end position="64"/>
    </location>
</feature>
<reference evidence="3" key="1">
    <citation type="submission" date="2022-08" db="EMBL/GenBank/DDBJ databases">
        <title>Complete genome sequence of 14 non-tuberculosis mycobacteria type-strains.</title>
        <authorList>
            <person name="Igarashi Y."/>
            <person name="Osugi A."/>
            <person name="Mitarai S."/>
        </authorList>
    </citation>
    <scope>NUCLEOTIDE SEQUENCE</scope>
    <source>
        <strain evidence="3">DSM 45575</strain>
    </source>
</reference>
<feature type="compositionally biased region" description="Basic and acidic residues" evidence="1">
    <location>
        <begin position="185"/>
        <end position="195"/>
    </location>
</feature>
<feature type="transmembrane region" description="Helical" evidence="2">
    <location>
        <begin position="113"/>
        <end position="136"/>
    </location>
</feature>
<proteinExistence type="predicted"/>
<gene>
    <name evidence="3" type="ORF">MIU77_01440</name>
</gene>